<evidence type="ECO:0000256" key="1">
    <source>
        <dbReference type="SAM" id="SignalP"/>
    </source>
</evidence>
<proteinExistence type="predicted"/>
<sequence length="170" mass="19102">MKKIVNFKVFLLGIFLWVGQSLTAQTYIQEKVVDEKILEASLNGLGIITTKPNFNAVESNAVALKQIGDYNQAKIRTQTKYSDIQLTQEGDYNETKLNYTANTAIAKLLQEGNNNKIKDYVNQAGANISLELEQKGDNKIFEREGANELTQSFKFIQTDATPSLIIRSYN</sequence>
<evidence type="ECO:0000313" key="2">
    <source>
        <dbReference type="EMBL" id="MDT0644609.1"/>
    </source>
</evidence>
<comment type="caution">
    <text evidence="2">The sequence shown here is derived from an EMBL/GenBank/DDBJ whole genome shotgun (WGS) entry which is preliminary data.</text>
</comment>
<dbReference type="Proteomes" id="UP001262889">
    <property type="component" value="Unassembled WGS sequence"/>
</dbReference>
<keyword evidence="3" id="KW-1185">Reference proteome</keyword>
<evidence type="ECO:0008006" key="4">
    <source>
        <dbReference type="Google" id="ProtNLM"/>
    </source>
</evidence>
<evidence type="ECO:0000313" key="3">
    <source>
        <dbReference type="Proteomes" id="UP001262889"/>
    </source>
</evidence>
<dbReference type="RefSeq" id="WP_311536225.1">
    <property type="nucleotide sequence ID" value="NZ_JAVRHQ010000030.1"/>
</dbReference>
<keyword evidence="1" id="KW-0732">Signal</keyword>
<gene>
    <name evidence="2" type="ORF">RM553_17350</name>
</gene>
<dbReference type="EMBL" id="JAVRHQ010000030">
    <property type="protein sequence ID" value="MDT0644609.1"/>
    <property type="molecule type" value="Genomic_DNA"/>
</dbReference>
<name>A0ABU3CE67_9FLAO</name>
<protein>
    <recommendedName>
        <fullName evidence="4">DUF541 domain-containing protein</fullName>
    </recommendedName>
</protein>
<accession>A0ABU3CE67</accession>
<organism evidence="2 3">
    <name type="scientific">Autumnicola tepida</name>
    <dbReference type="NCBI Taxonomy" id="3075595"/>
    <lineage>
        <taxon>Bacteria</taxon>
        <taxon>Pseudomonadati</taxon>
        <taxon>Bacteroidota</taxon>
        <taxon>Flavobacteriia</taxon>
        <taxon>Flavobacteriales</taxon>
        <taxon>Flavobacteriaceae</taxon>
        <taxon>Autumnicola</taxon>
    </lineage>
</organism>
<reference evidence="2 3" key="1">
    <citation type="submission" date="2023-09" db="EMBL/GenBank/DDBJ databases">
        <authorList>
            <person name="Rey-Velasco X."/>
        </authorList>
    </citation>
    <scope>NUCLEOTIDE SEQUENCE [LARGE SCALE GENOMIC DNA]</scope>
    <source>
        <strain evidence="2 3">F363</strain>
    </source>
</reference>
<feature type="chain" id="PRO_5047258544" description="DUF541 domain-containing protein" evidence="1">
    <location>
        <begin position="27"/>
        <end position="170"/>
    </location>
</feature>
<feature type="signal peptide" evidence="1">
    <location>
        <begin position="1"/>
        <end position="26"/>
    </location>
</feature>